<evidence type="ECO:0000256" key="1">
    <source>
        <dbReference type="SAM" id="SignalP"/>
    </source>
</evidence>
<sequence length="96" mass="10235">MHAFKIAALAIAAMASAVVADNCFEGYLYCSANLKSQGDYTSTIHNALAARGQPTDQGAVNKALFACLLDGEIAFTQMCRGDCINEPFGTQRNDHC</sequence>
<accession>A0A6A6AQ06</accession>
<dbReference type="EMBL" id="ML977498">
    <property type="protein sequence ID" value="KAF2134082.1"/>
    <property type="molecule type" value="Genomic_DNA"/>
</dbReference>
<feature type="signal peptide" evidence="1">
    <location>
        <begin position="1"/>
        <end position="20"/>
    </location>
</feature>
<organism evidence="2 3">
    <name type="scientific">Dothidotthia symphoricarpi CBS 119687</name>
    <dbReference type="NCBI Taxonomy" id="1392245"/>
    <lineage>
        <taxon>Eukaryota</taxon>
        <taxon>Fungi</taxon>
        <taxon>Dikarya</taxon>
        <taxon>Ascomycota</taxon>
        <taxon>Pezizomycotina</taxon>
        <taxon>Dothideomycetes</taxon>
        <taxon>Pleosporomycetidae</taxon>
        <taxon>Pleosporales</taxon>
        <taxon>Dothidotthiaceae</taxon>
        <taxon>Dothidotthia</taxon>
    </lineage>
</organism>
<dbReference type="RefSeq" id="XP_033528469.1">
    <property type="nucleotide sequence ID" value="XM_033667290.1"/>
</dbReference>
<evidence type="ECO:0000313" key="2">
    <source>
        <dbReference type="EMBL" id="KAF2134082.1"/>
    </source>
</evidence>
<name>A0A6A6AQ06_9PLEO</name>
<reference evidence="2" key="1">
    <citation type="journal article" date="2020" name="Stud. Mycol.">
        <title>101 Dothideomycetes genomes: a test case for predicting lifestyles and emergence of pathogens.</title>
        <authorList>
            <person name="Haridas S."/>
            <person name="Albert R."/>
            <person name="Binder M."/>
            <person name="Bloem J."/>
            <person name="Labutti K."/>
            <person name="Salamov A."/>
            <person name="Andreopoulos B."/>
            <person name="Baker S."/>
            <person name="Barry K."/>
            <person name="Bills G."/>
            <person name="Bluhm B."/>
            <person name="Cannon C."/>
            <person name="Castanera R."/>
            <person name="Culley D."/>
            <person name="Daum C."/>
            <person name="Ezra D."/>
            <person name="Gonzalez J."/>
            <person name="Henrissat B."/>
            <person name="Kuo A."/>
            <person name="Liang C."/>
            <person name="Lipzen A."/>
            <person name="Lutzoni F."/>
            <person name="Magnuson J."/>
            <person name="Mondo S."/>
            <person name="Nolan M."/>
            <person name="Ohm R."/>
            <person name="Pangilinan J."/>
            <person name="Park H.-J."/>
            <person name="Ramirez L."/>
            <person name="Alfaro M."/>
            <person name="Sun H."/>
            <person name="Tritt A."/>
            <person name="Yoshinaga Y."/>
            <person name="Zwiers L.-H."/>
            <person name="Turgeon B."/>
            <person name="Goodwin S."/>
            <person name="Spatafora J."/>
            <person name="Crous P."/>
            <person name="Grigoriev I."/>
        </authorList>
    </citation>
    <scope>NUCLEOTIDE SEQUENCE</scope>
    <source>
        <strain evidence="2">CBS 119687</strain>
    </source>
</reference>
<proteinExistence type="predicted"/>
<evidence type="ECO:0000313" key="3">
    <source>
        <dbReference type="Proteomes" id="UP000799771"/>
    </source>
</evidence>
<protein>
    <submittedName>
        <fullName evidence="2">Uncharacterized protein</fullName>
    </submittedName>
</protein>
<dbReference type="Proteomes" id="UP000799771">
    <property type="component" value="Unassembled WGS sequence"/>
</dbReference>
<dbReference type="GeneID" id="54407722"/>
<dbReference type="OrthoDB" id="4186099at2759"/>
<keyword evidence="1" id="KW-0732">Signal</keyword>
<dbReference type="AlphaFoldDB" id="A0A6A6AQ06"/>
<gene>
    <name evidence="2" type="ORF">P153DRAFT_363083</name>
</gene>
<feature type="chain" id="PRO_5025398462" evidence="1">
    <location>
        <begin position="21"/>
        <end position="96"/>
    </location>
</feature>
<keyword evidence="3" id="KW-1185">Reference proteome</keyword>